<protein>
    <submittedName>
        <fullName evidence="1">Uncharacterized protein</fullName>
    </submittedName>
</protein>
<proteinExistence type="predicted"/>
<dbReference type="InterPro" id="IPR010026">
    <property type="entry name" value="Phage_holin_LL-H"/>
</dbReference>
<gene>
    <name evidence="1" type="ORF">HUG20_01250</name>
</gene>
<dbReference type="Pfam" id="PF09682">
    <property type="entry name" value="Phage_holin_6_1"/>
    <property type="match status" value="1"/>
</dbReference>
<organism evidence="1 2">
    <name type="scientific">Salicibibacter cibi</name>
    <dbReference type="NCBI Taxonomy" id="2743001"/>
    <lineage>
        <taxon>Bacteria</taxon>
        <taxon>Bacillati</taxon>
        <taxon>Bacillota</taxon>
        <taxon>Bacilli</taxon>
        <taxon>Bacillales</taxon>
        <taxon>Bacillaceae</taxon>
        <taxon>Salicibibacter</taxon>
    </lineage>
</organism>
<evidence type="ECO:0000313" key="2">
    <source>
        <dbReference type="Proteomes" id="UP000595349"/>
    </source>
</evidence>
<dbReference type="KEGG" id="scib:HUG20_01250"/>
<dbReference type="AlphaFoldDB" id="A0A7T7CE55"/>
<keyword evidence="2" id="KW-1185">Reference proteome</keyword>
<evidence type="ECO:0000313" key="1">
    <source>
        <dbReference type="EMBL" id="QQK78665.1"/>
    </source>
</evidence>
<dbReference type="Proteomes" id="UP000595349">
    <property type="component" value="Chromosome"/>
</dbReference>
<accession>A0A7T7CE55</accession>
<sequence>MEFVTEFVERFRLIETVVTAFLAFLGYAGKKAYPFVKDALKTIKKESNSDIISWLAEEAVELMESRFEGQAGADKFEEATAWLAEPYMPFDEEALLCALQRKQR</sequence>
<dbReference type="EMBL" id="CP054706">
    <property type="protein sequence ID" value="QQK78665.1"/>
    <property type="molecule type" value="Genomic_DNA"/>
</dbReference>
<reference evidence="1 2" key="1">
    <citation type="submission" date="2020-06" db="EMBL/GenBank/DDBJ databases">
        <title>Genomic analysis of Salicibibacter sp. NKC21-4.</title>
        <authorList>
            <person name="Oh Y.J."/>
        </authorList>
    </citation>
    <scope>NUCLEOTIDE SEQUENCE [LARGE SCALE GENOMIC DNA]</scope>
    <source>
        <strain evidence="1 2">NKC21-4</strain>
    </source>
</reference>
<dbReference type="RefSeq" id="WP_200087116.1">
    <property type="nucleotide sequence ID" value="NZ_CP054706.1"/>
</dbReference>
<name>A0A7T7CE55_9BACI</name>